<accession>G2YFM1</accession>
<protein>
    <submittedName>
        <fullName evidence="2">Uncharacterized protein</fullName>
    </submittedName>
</protein>
<dbReference type="HOGENOM" id="CLU_2014915_0_0_1"/>
<gene>
    <name evidence="2" type="ORF">BofuT4_P023780.1</name>
</gene>
<keyword evidence="1" id="KW-0812">Transmembrane</keyword>
<dbReference type="InParanoid" id="G2YFM1"/>
<dbReference type="EMBL" id="FQ790327">
    <property type="protein sequence ID" value="CCD50569.1"/>
    <property type="molecule type" value="Genomic_DNA"/>
</dbReference>
<feature type="transmembrane region" description="Helical" evidence="1">
    <location>
        <begin position="15"/>
        <end position="33"/>
    </location>
</feature>
<organism evidence="2 3">
    <name type="scientific">Botryotinia fuckeliana (strain T4)</name>
    <name type="common">Noble rot fungus</name>
    <name type="synonym">Botrytis cinerea</name>
    <dbReference type="NCBI Taxonomy" id="999810"/>
    <lineage>
        <taxon>Eukaryota</taxon>
        <taxon>Fungi</taxon>
        <taxon>Dikarya</taxon>
        <taxon>Ascomycota</taxon>
        <taxon>Pezizomycotina</taxon>
        <taxon>Leotiomycetes</taxon>
        <taxon>Helotiales</taxon>
        <taxon>Sclerotiniaceae</taxon>
        <taxon>Botrytis</taxon>
    </lineage>
</organism>
<dbReference type="AlphaFoldDB" id="G2YFM1"/>
<reference evidence="3" key="1">
    <citation type="journal article" date="2011" name="PLoS Genet.">
        <title>Genomic analysis of the necrotrophic fungal pathogens Sclerotinia sclerotiorum and Botrytis cinerea.</title>
        <authorList>
            <person name="Amselem J."/>
            <person name="Cuomo C.A."/>
            <person name="van Kan J.A."/>
            <person name="Viaud M."/>
            <person name="Benito E.P."/>
            <person name="Couloux A."/>
            <person name="Coutinho P.M."/>
            <person name="de Vries R.P."/>
            <person name="Dyer P.S."/>
            <person name="Fillinger S."/>
            <person name="Fournier E."/>
            <person name="Gout L."/>
            <person name="Hahn M."/>
            <person name="Kohn L."/>
            <person name="Lapalu N."/>
            <person name="Plummer K.M."/>
            <person name="Pradier J.M."/>
            <person name="Quevillon E."/>
            <person name="Sharon A."/>
            <person name="Simon A."/>
            <person name="ten Have A."/>
            <person name="Tudzynski B."/>
            <person name="Tudzynski P."/>
            <person name="Wincker P."/>
            <person name="Andrew M."/>
            <person name="Anthouard V."/>
            <person name="Beever R.E."/>
            <person name="Beffa R."/>
            <person name="Benoit I."/>
            <person name="Bouzid O."/>
            <person name="Brault B."/>
            <person name="Chen Z."/>
            <person name="Choquer M."/>
            <person name="Collemare J."/>
            <person name="Cotton P."/>
            <person name="Danchin E.G."/>
            <person name="Da Silva C."/>
            <person name="Gautier A."/>
            <person name="Giraud C."/>
            <person name="Giraud T."/>
            <person name="Gonzalez C."/>
            <person name="Grossetete S."/>
            <person name="Guldener U."/>
            <person name="Henrissat B."/>
            <person name="Howlett B.J."/>
            <person name="Kodira C."/>
            <person name="Kretschmer M."/>
            <person name="Lappartient A."/>
            <person name="Leroch M."/>
            <person name="Levis C."/>
            <person name="Mauceli E."/>
            <person name="Neuveglise C."/>
            <person name="Oeser B."/>
            <person name="Pearson M."/>
            <person name="Poulain J."/>
            <person name="Poussereau N."/>
            <person name="Quesneville H."/>
            <person name="Rascle C."/>
            <person name="Schumacher J."/>
            <person name="Segurens B."/>
            <person name="Sexton A."/>
            <person name="Silva E."/>
            <person name="Sirven C."/>
            <person name="Soanes D.M."/>
            <person name="Talbot N.J."/>
            <person name="Templeton M."/>
            <person name="Yandava C."/>
            <person name="Yarden O."/>
            <person name="Zeng Q."/>
            <person name="Rollins J.A."/>
            <person name="Lebrun M.H."/>
            <person name="Dickman M."/>
        </authorList>
    </citation>
    <scope>NUCLEOTIDE SEQUENCE [LARGE SCALE GENOMIC DNA]</scope>
    <source>
        <strain evidence="3">T4</strain>
    </source>
</reference>
<evidence type="ECO:0000313" key="2">
    <source>
        <dbReference type="EMBL" id="CCD50569.1"/>
    </source>
</evidence>
<sequence length="123" mass="13884">MIVMFSSSVCLLHEQLLFTIFLTWFAASSVLVLKEILAICASNPIVVALLTIVYHSVVPSVSVIKKVVAVLGQRCPQTMNLWSDSRSCCAWRKKRLSLSRRRLMPGFFDCASNKNFFASVKRR</sequence>
<keyword evidence="1" id="KW-0472">Membrane</keyword>
<feature type="transmembrane region" description="Helical" evidence="1">
    <location>
        <begin position="45"/>
        <end position="64"/>
    </location>
</feature>
<evidence type="ECO:0000256" key="1">
    <source>
        <dbReference type="SAM" id="Phobius"/>
    </source>
</evidence>
<evidence type="ECO:0000313" key="3">
    <source>
        <dbReference type="Proteomes" id="UP000008177"/>
    </source>
</evidence>
<proteinExistence type="predicted"/>
<dbReference type="Proteomes" id="UP000008177">
    <property type="component" value="Unplaced contigs"/>
</dbReference>
<name>G2YFM1_BOTF4</name>
<keyword evidence="1" id="KW-1133">Transmembrane helix</keyword>